<dbReference type="AlphaFoldDB" id="A0A2I2GIJ5"/>
<dbReference type="Pfam" id="PF04479">
    <property type="entry name" value="RTA1"/>
    <property type="match status" value="1"/>
</dbReference>
<dbReference type="InterPro" id="IPR007568">
    <property type="entry name" value="RTA1"/>
</dbReference>
<evidence type="ECO:0000256" key="4">
    <source>
        <dbReference type="ARBA" id="ARBA00023136"/>
    </source>
</evidence>
<feature type="transmembrane region" description="Helical" evidence="5">
    <location>
        <begin position="86"/>
        <end position="111"/>
    </location>
</feature>
<feature type="transmembrane region" description="Helical" evidence="5">
    <location>
        <begin position="22"/>
        <end position="40"/>
    </location>
</feature>
<keyword evidence="2 5" id="KW-0812">Transmembrane</keyword>
<evidence type="ECO:0000256" key="5">
    <source>
        <dbReference type="SAM" id="Phobius"/>
    </source>
</evidence>
<evidence type="ECO:0000256" key="2">
    <source>
        <dbReference type="ARBA" id="ARBA00022692"/>
    </source>
</evidence>
<feature type="transmembrane region" description="Helical" evidence="5">
    <location>
        <begin position="161"/>
        <end position="184"/>
    </location>
</feature>
<reference evidence="6 7" key="1">
    <citation type="submission" date="2016-12" db="EMBL/GenBank/DDBJ databases">
        <title>The genomes of Aspergillus section Nigri reveals drivers in fungal speciation.</title>
        <authorList>
            <consortium name="DOE Joint Genome Institute"/>
            <person name="Vesth T.C."/>
            <person name="Nybo J."/>
            <person name="Theobald S."/>
            <person name="Brandl J."/>
            <person name="Frisvad J.C."/>
            <person name="Nielsen K.F."/>
            <person name="Lyhne E.K."/>
            <person name="Kogle M.E."/>
            <person name="Kuo A."/>
            <person name="Riley R."/>
            <person name="Clum A."/>
            <person name="Nolan M."/>
            <person name="Lipzen A."/>
            <person name="Salamov A."/>
            <person name="Henrissat B."/>
            <person name="Wiebenga A."/>
            <person name="De Vries R.P."/>
            <person name="Grigoriev I.V."/>
            <person name="Mortensen U.H."/>
            <person name="Andersen M.R."/>
            <person name="Baker S.E."/>
        </authorList>
    </citation>
    <scope>NUCLEOTIDE SEQUENCE [LARGE SCALE GENOMIC DNA]</scope>
    <source>
        <strain evidence="6 7">IBT 23096</strain>
    </source>
</reference>
<feature type="transmembrane region" description="Helical" evidence="5">
    <location>
        <begin position="205"/>
        <end position="227"/>
    </location>
</feature>
<name>A0A2I2GIJ5_9EURO</name>
<comment type="caution">
    <text evidence="6">The sequence shown here is derived from an EMBL/GenBank/DDBJ whole genome shotgun (WGS) entry which is preliminary data.</text>
</comment>
<evidence type="ECO:0000256" key="1">
    <source>
        <dbReference type="ARBA" id="ARBA00004141"/>
    </source>
</evidence>
<organism evidence="6 7">
    <name type="scientific">Aspergillus steynii IBT 23096</name>
    <dbReference type="NCBI Taxonomy" id="1392250"/>
    <lineage>
        <taxon>Eukaryota</taxon>
        <taxon>Fungi</taxon>
        <taxon>Dikarya</taxon>
        <taxon>Ascomycota</taxon>
        <taxon>Pezizomycotina</taxon>
        <taxon>Eurotiomycetes</taxon>
        <taxon>Eurotiomycetidae</taxon>
        <taxon>Eurotiales</taxon>
        <taxon>Aspergillaceae</taxon>
        <taxon>Aspergillus</taxon>
        <taxon>Aspergillus subgen. Circumdati</taxon>
    </lineage>
</organism>
<dbReference type="PANTHER" id="PTHR31465:SF1">
    <property type="entry name" value="PROTEIN RTA1-RELATED"/>
    <property type="match status" value="1"/>
</dbReference>
<dbReference type="VEuPathDB" id="FungiDB:P170DRAFT_349951"/>
<protein>
    <submittedName>
        <fullName evidence="6">RTA1 like protein</fullName>
    </submittedName>
</protein>
<proteinExistence type="predicted"/>
<dbReference type="OrthoDB" id="3358017at2759"/>
<keyword evidence="7" id="KW-1185">Reference proteome</keyword>
<keyword evidence="3 5" id="KW-1133">Transmembrane helix</keyword>
<evidence type="ECO:0000256" key="3">
    <source>
        <dbReference type="ARBA" id="ARBA00022989"/>
    </source>
</evidence>
<feature type="transmembrane region" description="Helical" evidence="5">
    <location>
        <begin position="47"/>
        <end position="66"/>
    </location>
</feature>
<feature type="transmembrane region" description="Helical" evidence="5">
    <location>
        <begin position="239"/>
        <end position="259"/>
    </location>
</feature>
<dbReference type="PANTHER" id="PTHR31465">
    <property type="entry name" value="PROTEIN RTA1-RELATED"/>
    <property type="match status" value="1"/>
</dbReference>
<evidence type="ECO:0000313" key="7">
    <source>
        <dbReference type="Proteomes" id="UP000234275"/>
    </source>
</evidence>
<accession>A0A2I2GIJ5</accession>
<dbReference type="Proteomes" id="UP000234275">
    <property type="component" value="Unassembled WGS sequence"/>
</dbReference>
<comment type="subcellular location">
    <subcellularLocation>
        <location evidence="1">Membrane</location>
        <topology evidence="1">Multi-pass membrane protein</topology>
    </subcellularLocation>
</comment>
<dbReference type="EMBL" id="MSFO01000002">
    <property type="protein sequence ID" value="PLB52704.1"/>
    <property type="molecule type" value="Genomic_DNA"/>
</dbReference>
<gene>
    <name evidence="6" type="ORF">P170DRAFT_349951</name>
</gene>
<dbReference type="RefSeq" id="XP_024708006.1">
    <property type="nucleotide sequence ID" value="XM_024843772.1"/>
</dbReference>
<evidence type="ECO:0000313" key="6">
    <source>
        <dbReference type="EMBL" id="PLB52704.1"/>
    </source>
</evidence>
<dbReference type="STRING" id="1392250.A0A2I2GIJ5"/>
<sequence length="283" mass="31992">MADASNQEAISFSFYHYDPTKVGAIIFILLFIGTTAMHLFQMIKTRTWFFTPFVIGGFFEWIGYIGRAMSSDETPNWTLGPYLLQTLLLLLAPALFAASIYMLMGRIILVLQAESHAMLKKKWLTKIFVTGDVLSFLLQSAGGGIQASGSLDGMKTGEKIIIIGLFVQLAFFGFFIFVEFSFDMKLKKFPIPRAHAPDIPWRKHLNVLYGTSALIMIRSVFRVIEYIQGNSGYLLKHEAYMYIFDACLMFLTMVAFNIVHPSEIGRLLDRIPKDTAYMGTPLV</sequence>
<feature type="transmembrane region" description="Helical" evidence="5">
    <location>
        <begin position="123"/>
        <end position="141"/>
    </location>
</feature>
<dbReference type="GO" id="GO:0016020">
    <property type="term" value="C:membrane"/>
    <property type="evidence" value="ECO:0007669"/>
    <property type="project" value="UniProtKB-SubCell"/>
</dbReference>
<keyword evidence="4 5" id="KW-0472">Membrane</keyword>
<dbReference type="GeneID" id="36551472"/>